<dbReference type="SUPFAM" id="SSF50978">
    <property type="entry name" value="WD40 repeat-like"/>
    <property type="match status" value="1"/>
</dbReference>
<feature type="repeat" description="WD" evidence="3">
    <location>
        <begin position="51"/>
        <end position="92"/>
    </location>
</feature>
<sequence>MEKPNLAVWSTGSEVLSIDISKDGTRIVSGSANITARIWNIKNGSPIGEPLQGHTDLVGSVAFSPDGKRIVSGSGDKTVRIWNAETGTPIGEPLQGLTHSVESTDFFPDEIPIVSNHYSSGVLKSQTNLVE</sequence>
<dbReference type="Gene3D" id="2.130.10.10">
    <property type="entry name" value="YVTN repeat-like/Quinoprotein amine dehydrogenase"/>
    <property type="match status" value="1"/>
</dbReference>
<dbReference type="Proteomes" id="UP000053593">
    <property type="component" value="Unassembled WGS sequence"/>
</dbReference>
<dbReference type="OrthoDB" id="6262491at2759"/>
<dbReference type="HOGENOM" id="CLU_000288_57_30_1"/>
<name>A0A0D0BL70_9AGAR</name>
<dbReference type="PROSITE" id="PS00678">
    <property type="entry name" value="WD_REPEATS_1"/>
    <property type="match status" value="2"/>
</dbReference>
<evidence type="ECO:0008006" key="6">
    <source>
        <dbReference type="Google" id="ProtNLM"/>
    </source>
</evidence>
<dbReference type="InterPro" id="IPR050349">
    <property type="entry name" value="WD_LIS1/nudF_dynein_reg"/>
</dbReference>
<dbReference type="PROSITE" id="PS50294">
    <property type="entry name" value="WD_REPEATS_REGION"/>
    <property type="match status" value="1"/>
</dbReference>
<evidence type="ECO:0000256" key="2">
    <source>
        <dbReference type="ARBA" id="ARBA00022737"/>
    </source>
</evidence>
<evidence type="ECO:0000313" key="5">
    <source>
        <dbReference type="Proteomes" id="UP000053593"/>
    </source>
</evidence>
<evidence type="ECO:0000313" key="4">
    <source>
        <dbReference type="EMBL" id="KIK55476.1"/>
    </source>
</evidence>
<dbReference type="InterPro" id="IPR019775">
    <property type="entry name" value="WD40_repeat_CS"/>
</dbReference>
<reference evidence="4 5" key="1">
    <citation type="submission" date="2014-04" db="EMBL/GenBank/DDBJ databases">
        <title>Evolutionary Origins and Diversification of the Mycorrhizal Mutualists.</title>
        <authorList>
            <consortium name="DOE Joint Genome Institute"/>
            <consortium name="Mycorrhizal Genomics Consortium"/>
            <person name="Kohler A."/>
            <person name="Kuo A."/>
            <person name="Nagy L.G."/>
            <person name="Floudas D."/>
            <person name="Copeland A."/>
            <person name="Barry K.W."/>
            <person name="Cichocki N."/>
            <person name="Veneault-Fourrey C."/>
            <person name="LaButti K."/>
            <person name="Lindquist E.A."/>
            <person name="Lipzen A."/>
            <person name="Lundell T."/>
            <person name="Morin E."/>
            <person name="Murat C."/>
            <person name="Riley R."/>
            <person name="Ohm R."/>
            <person name="Sun H."/>
            <person name="Tunlid A."/>
            <person name="Henrissat B."/>
            <person name="Grigoriev I.V."/>
            <person name="Hibbett D.S."/>
            <person name="Martin F."/>
        </authorList>
    </citation>
    <scope>NUCLEOTIDE SEQUENCE [LARGE SCALE GENOMIC DNA]</scope>
    <source>
        <strain evidence="4 5">FD-317 M1</strain>
    </source>
</reference>
<keyword evidence="5" id="KW-1185">Reference proteome</keyword>
<keyword evidence="1 3" id="KW-0853">WD repeat</keyword>
<feature type="repeat" description="WD" evidence="3">
    <location>
        <begin position="8"/>
        <end position="49"/>
    </location>
</feature>
<keyword evidence="2" id="KW-0677">Repeat</keyword>
<dbReference type="PANTHER" id="PTHR44129">
    <property type="entry name" value="WD REPEAT-CONTAINING PROTEIN POP1"/>
    <property type="match status" value="1"/>
</dbReference>
<dbReference type="InterPro" id="IPR036322">
    <property type="entry name" value="WD40_repeat_dom_sf"/>
</dbReference>
<proteinExistence type="predicted"/>
<dbReference type="SMART" id="SM00320">
    <property type="entry name" value="WD40"/>
    <property type="match status" value="2"/>
</dbReference>
<dbReference type="InterPro" id="IPR001680">
    <property type="entry name" value="WD40_rpt"/>
</dbReference>
<dbReference type="AlphaFoldDB" id="A0A0D0BL70"/>
<dbReference type="EMBL" id="KN834806">
    <property type="protein sequence ID" value="KIK55476.1"/>
    <property type="molecule type" value="Genomic_DNA"/>
</dbReference>
<dbReference type="PROSITE" id="PS50082">
    <property type="entry name" value="WD_REPEATS_2"/>
    <property type="match status" value="2"/>
</dbReference>
<accession>A0A0D0BL70</accession>
<evidence type="ECO:0000256" key="1">
    <source>
        <dbReference type="ARBA" id="ARBA00022574"/>
    </source>
</evidence>
<organism evidence="4 5">
    <name type="scientific">Collybiopsis luxurians FD-317 M1</name>
    <dbReference type="NCBI Taxonomy" id="944289"/>
    <lineage>
        <taxon>Eukaryota</taxon>
        <taxon>Fungi</taxon>
        <taxon>Dikarya</taxon>
        <taxon>Basidiomycota</taxon>
        <taxon>Agaricomycotina</taxon>
        <taxon>Agaricomycetes</taxon>
        <taxon>Agaricomycetidae</taxon>
        <taxon>Agaricales</taxon>
        <taxon>Marasmiineae</taxon>
        <taxon>Omphalotaceae</taxon>
        <taxon>Collybiopsis</taxon>
        <taxon>Collybiopsis luxurians</taxon>
    </lineage>
</organism>
<gene>
    <name evidence="4" type="ORF">GYMLUDRAFT_175654</name>
</gene>
<protein>
    <recommendedName>
        <fullName evidence="6">WD40 repeat-like protein</fullName>
    </recommendedName>
</protein>
<dbReference type="InterPro" id="IPR015943">
    <property type="entry name" value="WD40/YVTN_repeat-like_dom_sf"/>
</dbReference>
<evidence type="ECO:0000256" key="3">
    <source>
        <dbReference type="PROSITE-ProRule" id="PRU00221"/>
    </source>
</evidence>
<dbReference type="Pfam" id="PF00400">
    <property type="entry name" value="WD40"/>
    <property type="match status" value="2"/>
</dbReference>